<feature type="transmembrane region" description="Helical" evidence="1">
    <location>
        <begin position="124"/>
        <end position="141"/>
    </location>
</feature>
<feature type="transmembrane region" description="Helical" evidence="1">
    <location>
        <begin position="100"/>
        <end position="117"/>
    </location>
</feature>
<feature type="transmembrane region" description="Helical" evidence="1">
    <location>
        <begin position="12"/>
        <end position="29"/>
    </location>
</feature>
<gene>
    <name evidence="2" type="ORF">METZ01_LOCUS37257</name>
</gene>
<keyword evidence="1" id="KW-0812">Transmembrane</keyword>
<evidence type="ECO:0000313" key="2">
    <source>
        <dbReference type="EMBL" id="SUZ84403.1"/>
    </source>
</evidence>
<feature type="transmembrane region" description="Helical" evidence="1">
    <location>
        <begin position="35"/>
        <end position="53"/>
    </location>
</feature>
<feature type="transmembrane region" description="Helical" evidence="1">
    <location>
        <begin position="60"/>
        <end position="80"/>
    </location>
</feature>
<evidence type="ECO:0008006" key="3">
    <source>
        <dbReference type="Google" id="ProtNLM"/>
    </source>
</evidence>
<dbReference type="AlphaFoldDB" id="A0A381R4B6"/>
<evidence type="ECO:0000256" key="1">
    <source>
        <dbReference type="SAM" id="Phobius"/>
    </source>
</evidence>
<sequence>MIKFILEHKSAVINYFGFSIVWICCASTPSLEMPLLAPITTLIFLFFHFSIIAYKRYQELQLIIFAIFLGIIVDSGFAIFNIVQYMQYNGTINQNLVPPIWMLCLWAGFASQVNYAMRYLRGKYLLIAFYGLLAPLAYMAGEKINAVSIGTGNINYVIIAITWSISFILLFKVSQYLMDE</sequence>
<feature type="transmembrane region" description="Helical" evidence="1">
    <location>
        <begin position="153"/>
        <end position="171"/>
    </location>
</feature>
<proteinExistence type="predicted"/>
<organism evidence="2">
    <name type="scientific">marine metagenome</name>
    <dbReference type="NCBI Taxonomy" id="408172"/>
    <lineage>
        <taxon>unclassified sequences</taxon>
        <taxon>metagenomes</taxon>
        <taxon>ecological metagenomes</taxon>
    </lineage>
</organism>
<protein>
    <recommendedName>
        <fullName evidence="3">DUF2878 domain-containing protein</fullName>
    </recommendedName>
</protein>
<dbReference type="Pfam" id="PF11086">
    <property type="entry name" value="DUF2878"/>
    <property type="match status" value="1"/>
</dbReference>
<dbReference type="EMBL" id="UINC01001593">
    <property type="protein sequence ID" value="SUZ84403.1"/>
    <property type="molecule type" value="Genomic_DNA"/>
</dbReference>
<name>A0A381R4B6_9ZZZZ</name>
<keyword evidence="1" id="KW-0472">Membrane</keyword>
<accession>A0A381R4B6</accession>
<dbReference type="InterPro" id="IPR021306">
    <property type="entry name" value="DUF2878"/>
</dbReference>
<keyword evidence="1" id="KW-1133">Transmembrane helix</keyword>
<reference evidence="2" key="1">
    <citation type="submission" date="2018-05" db="EMBL/GenBank/DDBJ databases">
        <authorList>
            <person name="Lanie J.A."/>
            <person name="Ng W.-L."/>
            <person name="Kazmierczak K.M."/>
            <person name="Andrzejewski T.M."/>
            <person name="Davidsen T.M."/>
            <person name="Wayne K.J."/>
            <person name="Tettelin H."/>
            <person name="Glass J.I."/>
            <person name="Rusch D."/>
            <person name="Podicherti R."/>
            <person name="Tsui H.-C.T."/>
            <person name="Winkler M.E."/>
        </authorList>
    </citation>
    <scope>NUCLEOTIDE SEQUENCE</scope>
</reference>